<dbReference type="GO" id="GO:0005516">
    <property type="term" value="F:calmodulin binding"/>
    <property type="evidence" value="ECO:0007669"/>
    <property type="project" value="UniProtKB-KW"/>
</dbReference>
<evidence type="ECO:0000313" key="5">
    <source>
        <dbReference type="Proteomes" id="UP000595437"/>
    </source>
</evidence>
<dbReference type="EMBL" id="CP045890">
    <property type="protein sequence ID" value="QQP57038.1"/>
    <property type="molecule type" value="Genomic_DNA"/>
</dbReference>
<accession>A0A7T8KJR9</accession>
<protein>
    <submittedName>
        <fullName evidence="4">Uncharacterized protein</fullName>
    </submittedName>
</protein>
<dbReference type="GO" id="GO:0000278">
    <property type="term" value="P:mitotic cell cycle"/>
    <property type="evidence" value="ECO:0007669"/>
    <property type="project" value="TreeGrafter"/>
</dbReference>
<evidence type="ECO:0000313" key="4">
    <source>
        <dbReference type="EMBL" id="QQP57038.1"/>
    </source>
</evidence>
<dbReference type="GO" id="GO:0051295">
    <property type="term" value="P:establishment of meiotic spindle localization"/>
    <property type="evidence" value="ECO:0007669"/>
    <property type="project" value="TreeGrafter"/>
</dbReference>
<evidence type="ECO:0000256" key="1">
    <source>
        <dbReference type="ARBA" id="ARBA00004496"/>
    </source>
</evidence>
<gene>
    <name evidence="4" type="ORF">FKW44_001897</name>
</gene>
<keyword evidence="2" id="KW-0963">Cytoplasm</keyword>
<proteinExistence type="predicted"/>
<comment type="subcellular location">
    <subcellularLocation>
        <location evidence="1">Cytoplasm</location>
    </subcellularLocation>
</comment>
<dbReference type="OrthoDB" id="2148418at2759"/>
<dbReference type="Proteomes" id="UP000595437">
    <property type="component" value="Chromosome 1"/>
</dbReference>
<evidence type="ECO:0000256" key="3">
    <source>
        <dbReference type="ARBA" id="ARBA00022860"/>
    </source>
</evidence>
<dbReference type="PANTHER" id="PTHR22706:SF1">
    <property type="entry name" value="ASSEMBLY FACTOR FOR SPINDLE MICROTUBULES"/>
    <property type="match status" value="1"/>
</dbReference>
<feature type="non-terminal residue" evidence="4">
    <location>
        <position position="241"/>
    </location>
</feature>
<reference evidence="5" key="1">
    <citation type="submission" date="2021-01" db="EMBL/GenBank/DDBJ databases">
        <title>Caligus Genome Assembly.</title>
        <authorList>
            <person name="Gallardo-Escarate C."/>
        </authorList>
    </citation>
    <scope>NUCLEOTIDE SEQUENCE [LARGE SCALE GENOMIC DNA]</scope>
</reference>
<dbReference type="PANTHER" id="PTHR22706">
    <property type="entry name" value="ASSEMBLY FACTOR FOR SPINDLE MICROTUBULES"/>
    <property type="match status" value="1"/>
</dbReference>
<keyword evidence="5" id="KW-1185">Reference proteome</keyword>
<keyword evidence="3" id="KW-0112">Calmodulin-binding</keyword>
<dbReference type="AlphaFoldDB" id="A0A7T8KJR9"/>
<organism evidence="4 5">
    <name type="scientific">Caligus rogercresseyi</name>
    <name type="common">Sea louse</name>
    <dbReference type="NCBI Taxonomy" id="217165"/>
    <lineage>
        <taxon>Eukaryota</taxon>
        <taxon>Metazoa</taxon>
        <taxon>Ecdysozoa</taxon>
        <taxon>Arthropoda</taxon>
        <taxon>Crustacea</taxon>
        <taxon>Multicrustacea</taxon>
        <taxon>Hexanauplia</taxon>
        <taxon>Copepoda</taxon>
        <taxon>Siphonostomatoida</taxon>
        <taxon>Caligidae</taxon>
        <taxon>Caligus</taxon>
    </lineage>
</organism>
<dbReference type="GO" id="GO:0007051">
    <property type="term" value="P:spindle organization"/>
    <property type="evidence" value="ECO:0007669"/>
    <property type="project" value="TreeGrafter"/>
</dbReference>
<dbReference type="GO" id="GO:0000922">
    <property type="term" value="C:spindle pole"/>
    <property type="evidence" value="ECO:0007669"/>
    <property type="project" value="TreeGrafter"/>
</dbReference>
<dbReference type="InterPro" id="IPR051185">
    <property type="entry name" value="ASPM"/>
</dbReference>
<sequence>SFWRGYRTRKHLLGNTRLSEVRARLVFANKEATDNKKLCNRVSYVLCHLFDIKSLAVLIKIVSDLDASTRYSEVCCDQMMEYGERRPVVVLLDLIGRCNKSVPHIEVISGVLNTLINLARYERTRLYMSGLEETYKTCLETLHRFEKNQSLICAKVFSFLYVLTFEEKGREGVKKLSKRLKDYLREYERKKLLLQRGPKPKTSRPKKTIPHTPEWMCTKGFRRCFEDPIIALKALLMRLPA</sequence>
<evidence type="ECO:0000256" key="2">
    <source>
        <dbReference type="ARBA" id="ARBA00022490"/>
    </source>
</evidence>
<name>A0A7T8KJR9_CALRO</name>
<dbReference type="GO" id="GO:0005737">
    <property type="term" value="C:cytoplasm"/>
    <property type="evidence" value="ECO:0007669"/>
    <property type="project" value="UniProtKB-SubCell"/>
</dbReference>